<feature type="non-terminal residue" evidence="1">
    <location>
        <position position="87"/>
    </location>
</feature>
<dbReference type="Gene3D" id="3.40.50.1000">
    <property type="entry name" value="HAD superfamily/HAD-like"/>
    <property type="match status" value="1"/>
</dbReference>
<feature type="non-terminal residue" evidence="1">
    <location>
        <position position="1"/>
    </location>
</feature>
<dbReference type="Proteomes" id="UP001208853">
    <property type="component" value="Unassembled WGS sequence"/>
</dbReference>
<dbReference type="AlphaFoldDB" id="A0AAW5TQV8"/>
<organism evidence="1 2">
    <name type="scientific">Streptococcus anginosus</name>
    <dbReference type="NCBI Taxonomy" id="1328"/>
    <lineage>
        <taxon>Bacteria</taxon>
        <taxon>Bacillati</taxon>
        <taxon>Bacillota</taxon>
        <taxon>Bacilli</taxon>
        <taxon>Lactobacillales</taxon>
        <taxon>Streptococcaceae</taxon>
        <taxon>Streptococcus</taxon>
        <taxon>Streptococcus anginosus group</taxon>
    </lineage>
</organism>
<proteinExistence type="predicted"/>
<dbReference type="SUPFAM" id="SSF56784">
    <property type="entry name" value="HAD-like"/>
    <property type="match status" value="1"/>
</dbReference>
<name>A0AAW5TQV8_STRAP</name>
<protein>
    <submittedName>
        <fullName evidence="1">HAD family hydrolase</fullName>
    </submittedName>
</protein>
<evidence type="ECO:0000313" key="2">
    <source>
        <dbReference type="Proteomes" id="UP001208853"/>
    </source>
</evidence>
<sequence length="87" mass="8748">AVKVISGDNAAAVGAVTTQLGVDVGTPVDARTIPEASFAETINENAVFGRVTPDQKRAMVAALRGAGHTVAMTGDGVNDVLALKDAD</sequence>
<accession>A0AAW5TQV8</accession>
<dbReference type="Pfam" id="PF00702">
    <property type="entry name" value="Hydrolase"/>
    <property type="match status" value="1"/>
</dbReference>
<dbReference type="InterPro" id="IPR036412">
    <property type="entry name" value="HAD-like_sf"/>
</dbReference>
<evidence type="ECO:0000313" key="1">
    <source>
        <dbReference type="EMBL" id="MCW1073662.1"/>
    </source>
</evidence>
<reference evidence="1" key="1">
    <citation type="submission" date="2022-10" db="EMBL/GenBank/DDBJ databases">
        <title>Comparative genomic study of S. anginosus.</title>
        <authorList>
            <person name="Prasad A."/>
            <person name="Ene A."/>
            <person name="Jablonska S."/>
            <person name="Du J."/>
            <person name="Wolfe A.J."/>
            <person name="Putonti C."/>
        </authorList>
    </citation>
    <scope>NUCLEOTIDE SEQUENCE</scope>
    <source>
        <strain evidence="1">UMB6888</strain>
    </source>
</reference>
<comment type="caution">
    <text evidence="1">The sequence shown here is derived from an EMBL/GenBank/DDBJ whole genome shotgun (WGS) entry which is preliminary data.</text>
</comment>
<keyword evidence="1" id="KW-0378">Hydrolase</keyword>
<dbReference type="GO" id="GO:0016787">
    <property type="term" value="F:hydrolase activity"/>
    <property type="evidence" value="ECO:0007669"/>
    <property type="project" value="UniProtKB-KW"/>
</dbReference>
<dbReference type="InterPro" id="IPR023214">
    <property type="entry name" value="HAD_sf"/>
</dbReference>
<gene>
    <name evidence="1" type="ORF">OJ930_11840</name>
</gene>
<dbReference type="EMBL" id="JAPAIK010000429">
    <property type="protein sequence ID" value="MCW1073662.1"/>
    <property type="molecule type" value="Genomic_DNA"/>
</dbReference>
<dbReference type="PANTHER" id="PTHR42861">
    <property type="entry name" value="CALCIUM-TRANSPORTING ATPASE"/>
    <property type="match status" value="1"/>
</dbReference>